<evidence type="ECO:0000313" key="1">
    <source>
        <dbReference type="EMBL" id="CEP61164.1"/>
    </source>
</evidence>
<dbReference type="RefSeq" id="XP_022627400.1">
    <property type="nucleotide sequence ID" value="XM_022773923.1"/>
</dbReference>
<dbReference type="OrthoDB" id="4036494at2759"/>
<organism evidence="1 2">
    <name type="scientific">Lachancea lanzarotensis</name>
    <dbReference type="NCBI Taxonomy" id="1245769"/>
    <lineage>
        <taxon>Eukaryota</taxon>
        <taxon>Fungi</taxon>
        <taxon>Dikarya</taxon>
        <taxon>Ascomycota</taxon>
        <taxon>Saccharomycotina</taxon>
        <taxon>Saccharomycetes</taxon>
        <taxon>Saccharomycetales</taxon>
        <taxon>Saccharomycetaceae</taxon>
        <taxon>Lachancea</taxon>
    </lineage>
</organism>
<gene>
    <name evidence="1" type="ORF">LALA0_S02e08152g</name>
</gene>
<name>A0A0C7N3H3_9SACH</name>
<dbReference type="AlphaFoldDB" id="A0A0C7N3H3"/>
<accession>A0A0C7N3H3</accession>
<proteinExistence type="predicted"/>
<reference evidence="1 2" key="1">
    <citation type="submission" date="2014-12" db="EMBL/GenBank/DDBJ databases">
        <authorList>
            <person name="Neuveglise Cecile"/>
        </authorList>
    </citation>
    <scope>NUCLEOTIDE SEQUENCE [LARGE SCALE GENOMIC DNA]</scope>
    <source>
        <strain evidence="1 2">CBS 12615</strain>
    </source>
</reference>
<protein>
    <submittedName>
        <fullName evidence="1">LALA0S02e08152g1_1</fullName>
    </submittedName>
</protein>
<sequence length="397" mass="44449">MAEETLYSEDEWLVTVRNGFLEVYFEQGLVNCGLAEGYNEFQCFKLADDSDRDQVLSIFGKKAGNVVRMWFEPGSDVLQEECVLGVNFVISSFRVLPTLGWILSTDSVSGVLHIFDTLNNRYKGQIRLDTEKGDGVYVIGAREFMVLARKFDQDSLLLKTFLNTYVVDKENQIFLTTSVPADHHHLQNCWVCCNNDSNSGTTIGPESPFALVSSDTKGSLVEFFISGAQIPFQKLTLPETVLLSRQIWFSAPFNVVLVLQTPENTIRISEFDIITSQETRTAMLWNGADSYYKESGEEETRNQKTDVLSQVHKPSSSFSLLQFLGKIPLAHRSVLVFIPNLSPNVILTWQNETLETWQCPSAVLKVSAASAAANTLRVECRARASSGATEIFHIEIP</sequence>
<dbReference type="HOGENOM" id="CLU_694580_0_0_1"/>
<dbReference type="Proteomes" id="UP000054304">
    <property type="component" value="Unassembled WGS sequence"/>
</dbReference>
<dbReference type="EMBL" id="LN736361">
    <property type="protein sequence ID" value="CEP61164.1"/>
    <property type="molecule type" value="Genomic_DNA"/>
</dbReference>
<keyword evidence="2" id="KW-1185">Reference proteome</keyword>
<dbReference type="GeneID" id="34684579"/>
<evidence type="ECO:0000313" key="2">
    <source>
        <dbReference type="Proteomes" id="UP000054304"/>
    </source>
</evidence>